<dbReference type="PRINTS" id="PR00508">
    <property type="entry name" value="S21N4MTFRASE"/>
</dbReference>
<dbReference type="EC" id="2.1.1.-" evidence="4"/>
<keyword evidence="3 6" id="KW-0808">Transferase</keyword>
<dbReference type="InterPro" id="IPR002052">
    <property type="entry name" value="DNA_methylase_N6_adenine_CS"/>
</dbReference>
<name>A0A656PMB7_UNCKA</name>
<accession>A0A656PMB7</accession>
<dbReference type="InterPro" id="IPR029063">
    <property type="entry name" value="SAM-dependent_MTases_sf"/>
</dbReference>
<organism evidence="6 7">
    <name type="scientific">candidate division WWE3 bacterium</name>
    <dbReference type="NCBI Taxonomy" id="2053526"/>
    <lineage>
        <taxon>Bacteria</taxon>
        <taxon>Katanobacteria</taxon>
    </lineage>
</organism>
<dbReference type="PANTHER" id="PTHR13370">
    <property type="entry name" value="RNA METHYLASE-RELATED"/>
    <property type="match status" value="1"/>
</dbReference>
<protein>
    <recommendedName>
        <fullName evidence="4">Methyltransferase</fullName>
        <ecNumber evidence="4">2.1.1.-</ecNumber>
    </recommendedName>
</protein>
<evidence type="ECO:0000256" key="3">
    <source>
        <dbReference type="ARBA" id="ARBA00022679"/>
    </source>
</evidence>
<comment type="caution">
    <text evidence="6">The sequence shown here is derived from an EMBL/GenBank/DDBJ whole genome shotgun (WGS) entry which is preliminary data.</text>
</comment>
<dbReference type="PANTHER" id="PTHR13370:SF3">
    <property type="entry name" value="TRNA (GUANINE(10)-N2)-METHYLTRANSFERASE HOMOLOG"/>
    <property type="match status" value="1"/>
</dbReference>
<dbReference type="EMBL" id="DQFB01000003">
    <property type="protein sequence ID" value="HCQ40503.1"/>
    <property type="molecule type" value="Genomic_DNA"/>
</dbReference>
<dbReference type="InterPro" id="IPR001091">
    <property type="entry name" value="RM_Methyltransferase"/>
</dbReference>
<proteinExistence type="inferred from homology"/>
<evidence type="ECO:0000256" key="1">
    <source>
        <dbReference type="ARBA" id="ARBA00006594"/>
    </source>
</evidence>
<keyword evidence="2 6" id="KW-0489">Methyltransferase</keyword>
<evidence type="ECO:0000313" key="7">
    <source>
        <dbReference type="Proteomes" id="UP000262056"/>
    </source>
</evidence>
<dbReference type="GO" id="GO:0003677">
    <property type="term" value="F:DNA binding"/>
    <property type="evidence" value="ECO:0007669"/>
    <property type="project" value="InterPro"/>
</dbReference>
<dbReference type="SUPFAM" id="SSF53335">
    <property type="entry name" value="S-adenosyl-L-methionine-dependent methyltransferases"/>
    <property type="match status" value="1"/>
</dbReference>
<evidence type="ECO:0000256" key="4">
    <source>
        <dbReference type="RuleBase" id="RU362026"/>
    </source>
</evidence>
<evidence type="ECO:0000256" key="2">
    <source>
        <dbReference type="ARBA" id="ARBA00022603"/>
    </source>
</evidence>
<feature type="domain" description="DNA methylase N-4/N-6" evidence="5">
    <location>
        <begin position="24"/>
        <end position="252"/>
    </location>
</feature>
<comment type="similarity">
    <text evidence="1 4">Belongs to the N(4)/N(6)-methyltransferase family.</text>
</comment>
<sequence>MKLNTIHKGDCRTILNKDIPEESVDLIFADPPYNLSGNGLKWEGNKTGGDWFMVNEKWDRMTEAEYLKFTKEWIEACKRVLKPTGSIYISCTYHNIGELIMVLKALGFIPRNIITWHKNNAMPSMTRRTFTHSCEYILFFSKGKKWVFNYSEIKKINPERAKDGSEKQMRDLWIMPIVQGKERVKDKTGRSAHPTQKPENLLERVILASSNKGDIVLDPFLGSGTTAVVAKRLGRKWVGIETEDKYVKVAEKRLNN</sequence>
<dbReference type="GO" id="GO:0008170">
    <property type="term" value="F:N-methyltransferase activity"/>
    <property type="evidence" value="ECO:0007669"/>
    <property type="project" value="InterPro"/>
</dbReference>
<reference evidence="6 7" key="1">
    <citation type="journal article" date="2018" name="Nat. Biotechnol.">
        <title>A standardized bacterial taxonomy based on genome phylogeny substantially revises the tree of life.</title>
        <authorList>
            <person name="Parks D.H."/>
            <person name="Chuvochina M."/>
            <person name="Waite D.W."/>
            <person name="Rinke C."/>
            <person name="Skarshewski A."/>
            <person name="Chaumeil P.A."/>
            <person name="Hugenholtz P."/>
        </authorList>
    </citation>
    <scope>NUCLEOTIDE SEQUENCE [LARGE SCALE GENOMIC DNA]</scope>
    <source>
        <strain evidence="6">UBA12021</strain>
    </source>
</reference>
<evidence type="ECO:0000259" key="5">
    <source>
        <dbReference type="Pfam" id="PF01555"/>
    </source>
</evidence>
<gene>
    <name evidence="6" type="ORF">DIU24_02205</name>
</gene>
<dbReference type="GO" id="GO:0005737">
    <property type="term" value="C:cytoplasm"/>
    <property type="evidence" value="ECO:0007669"/>
    <property type="project" value="TreeGrafter"/>
</dbReference>
<dbReference type="InterPro" id="IPR002941">
    <property type="entry name" value="DNA_methylase_N4/N6"/>
</dbReference>
<dbReference type="Pfam" id="PF01555">
    <property type="entry name" value="N6_N4_Mtase"/>
    <property type="match status" value="1"/>
</dbReference>
<dbReference type="Proteomes" id="UP000262056">
    <property type="component" value="Unassembled WGS sequence"/>
</dbReference>
<evidence type="ECO:0000313" key="6">
    <source>
        <dbReference type="EMBL" id="HCQ40503.1"/>
    </source>
</evidence>
<dbReference type="Gene3D" id="3.40.50.150">
    <property type="entry name" value="Vaccinia Virus protein VP39"/>
    <property type="match status" value="1"/>
</dbReference>
<dbReference type="GO" id="GO:0032259">
    <property type="term" value="P:methylation"/>
    <property type="evidence" value="ECO:0007669"/>
    <property type="project" value="UniProtKB-KW"/>
</dbReference>
<dbReference type="AlphaFoldDB" id="A0A656PMB7"/>
<dbReference type="PROSITE" id="PS00092">
    <property type="entry name" value="N6_MTASE"/>
    <property type="match status" value="1"/>
</dbReference>